<protein>
    <submittedName>
        <fullName evidence="2">Uncharacterized protein</fullName>
    </submittedName>
</protein>
<comment type="caution">
    <text evidence="2">The sequence shown here is derived from an EMBL/GenBank/DDBJ whole genome shotgun (WGS) entry which is preliminary data.</text>
</comment>
<name>A0A4Y8M4S9_9BACL</name>
<sequence>MVGGTFCEIAVSGAGIWLVGGTFCEIAVSGTGIWLVGGTFCEIAVSGAGIWLVGGEQVGLFSSIGGTMIANEWFSSNNSGSNPGNQPLTESCNRLLY</sequence>
<feature type="region of interest" description="Disordered" evidence="1">
    <location>
        <begin position="77"/>
        <end position="97"/>
    </location>
</feature>
<reference evidence="2 3" key="1">
    <citation type="submission" date="2019-03" db="EMBL/GenBank/DDBJ databases">
        <title>Cohnella endophytica sp. nov., a novel endophytic bacterium isolated from bark of Sonneratia apetala.</title>
        <authorList>
            <person name="Tuo L."/>
        </authorList>
    </citation>
    <scope>NUCLEOTIDE SEQUENCE [LARGE SCALE GENOMIC DNA]</scope>
    <source>
        <strain evidence="2 3">CCTCC AB 208254</strain>
    </source>
</reference>
<dbReference type="EMBL" id="SOMN01000004">
    <property type="protein sequence ID" value="TFE29477.1"/>
    <property type="molecule type" value="Genomic_DNA"/>
</dbReference>
<dbReference type="AlphaFoldDB" id="A0A4Y8M4S9"/>
<evidence type="ECO:0000256" key="1">
    <source>
        <dbReference type="SAM" id="MobiDB-lite"/>
    </source>
</evidence>
<keyword evidence="3" id="KW-1185">Reference proteome</keyword>
<feature type="compositionally biased region" description="Polar residues" evidence="1">
    <location>
        <begin position="86"/>
        <end position="97"/>
    </location>
</feature>
<gene>
    <name evidence="2" type="ORF">E2980_05640</name>
</gene>
<dbReference type="Proteomes" id="UP000297900">
    <property type="component" value="Unassembled WGS sequence"/>
</dbReference>
<organism evidence="2 3">
    <name type="scientific">Cohnella luojiensis</name>
    <dbReference type="NCBI Taxonomy" id="652876"/>
    <lineage>
        <taxon>Bacteria</taxon>
        <taxon>Bacillati</taxon>
        <taxon>Bacillota</taxon>
        <taxon>Bacilli</taxon>
        <taxon>Bacillales</taxon>
        <taxon>Paenibacillaceae</taxon>
        <taxon>Cohnella</taxon>
    </lineage>
</organism>
<accession>A0A4Y8M4S9</accession>
<dbReference type="RefSeq" id="WP_135151170.1">
    <property type="nucleotide sequence ID" value="NZ_SOMN01000004.1"/>
</dbReference>
<proteinExistence type="predicted"/>
<evidence type="ECO:0000313" key="3">
    <source>
        <dbReference type="Proteomes" id="UP000297900"/>
    </source>
</evidence>
<evidence type="ECO:0000313" key="2">
    <source>
        <dbReference type="EMBL" id="TFE29477.1"/>
    </source>
</evidence>
<dbReference type="OrthoDB" id="9973231at2"/>